<keyword evidence="2" id="KW-0645">Protease</keyword>
<feature type="compositionally biased region" description="Polar residues" evidence="8">
    <location>
        <begin position="1"/>
        <end position="18"/>
    </location>
</feature>
<protein>
    <recommendedName>
        <fullName evidence="5">Actin maturation protease</fullName>
    </recommendedName>
    <alternativeName>
        <fullName evidence="6">Actin aminopeptidase ACTMAP</fullName>
    </alternativeName>
</protein>
<evidence type="ECO:0000256" key="7">
    <source>
        <dbReference type="ARBA" id="ARBA00049041"/>
    </source>
</evidence>
<dbReference type="PANTHER" id="PTHR28631:SF1">
    <property type="entry name" value="ACTIN MATURATION PROTEASE"/>
    <property type="match status" value="1"/>
</dbReference>
<name>A0A8S1D7H6_9INSE</name>
<organism evidence="9 10">
    <name type="scientific">Cloeon dipterum</name>
    <dbReference type="NCBI Taxonomy" id="197152"/>
    <lineage>
        <taxon>Eukaryota</taxon>
        <taxon>Metazoa</taxon>
        <taxon>Ecdysozoa</taxon>
        <taxon>Arthropoda</taxon>
        <taxon>Hexapoda</taxon>
        <taxon>Insecta</taxon>
        <taxon>Pterygota</taxon>
        <taxon>Palaeoptera</taxon>
        <taxon>Ephemeroptera</taxon>
        <taxon>Pisciforma</taxon>
        <taxon>Baetidae</taxon>
        <taxon>Cloeon</taxon>
    </lineage>
</organism>
<comment type="similarity">
    <text evidence="4">Belongs to the ACTMAP family.</text>
</comment>
<accession>A0A8S1D7H6</accession>
<evidence type="ECO:0000313" key="9">
    <source>
        <dbReference type="EMBL" id="CAB3373867.1"/>
    </source>
</evidence>
<evidence type="ECO:0000256" key="2">
    <source>
        <dbReference type="ARBA" id="ARBA00022670"/>
    </source>
</evidence>
<dbReference type="AlphaFoldDB" id="A0A8S1D7H6"/>
<dbReference type="EMBL" id="CADEPI010000090">
    <property type="protein sequence ID" value="CAB3373867.1"/>
    <property type="molecule type" value="Genomic_DNA"/>
</dbReference>
<evidence type="ECO:0000256" key="5">
    <source>
        <dbReference type="ARBA" id="ARBA00034848"/>
    </source>
</evidence>
<keyword evidence="3" id="KW-0378">Hydrolase</keyword>
<feature type="region of interest" description="Disordered" evidence="8">
    <location>
        <begin position="1"/>
        <end position="40"/>
    </location>
</feature>
<dbReference type="OrthoDB" id="198816at2759"/>
<dbReference type="Pfam" id="PF21646">
    <property type="entry name" value="ACTMAP-like_C"/>
    <property type="match status" value="1"/>
</dbReference>
<evidence type="ECO:0000256" key="1">
    <source>
        <dbReference type="ARBA" id="ARBA00022438"/>
    </source>
</evidence>
<reference evidence="9 10" key="1">
    <citation type="submission" date="2020-04" db="EMBL/GenBank/DDBJ databases">
        <authorList>
            <person name="Alioto T."/>
            <person name="Alioto T."/>
            <person name="Gomez Garrido J."/>
        </authorList>
    </citation>
    <scope>NUCLEOTIDE SEQUENCE [LARGE SCALE GENOMIC DNA]</scope>
</reference>
<dbReference type="Proteomes" id="UP000494165">
    <property type="component" value="Unassembled WGS sequence"/>
</dbReference>
<dbReference type="InterPro" id="IPR040043">
    <property type="entry name" value="ACTMAP"/>
</dbReference>
<proteinExistence type="inferred from homology"/>
<evidence type="ECO:0000256" key="6">
    <source>
        <dbReference type="ARBA" id="ARBA00034908"/>
    </source>
</evidence>
<evidence type="ECO:0000256" key="8">
    <source>
        <dbReference type="SAM" id="MobiDB-lite"/>
    </source>
</evidence>
<dbReference type="GO" id="GO:0004177">
    <property type="term" value="F:aminopeptidase activity"/>
    <property type="evidence" value="ECO:0007669"/>
    <property type="project" value="UniProtKB-KW"/>
</dbReference>
<comment type="caution">
    <text evidence="9">The sequence shown here is derived from an EMBL/GenBank/DDBJ whole genome shotgun (WGS) entry which is preliminary data.</text>
</comment>
<comment type="catalytic activity">
    <reaction evidence="7">
        <text>N-terminal N(alpha)-acetyl-L-cysteinyl-L-aspartyl-[protein] + H2O = N-terminal L-aspartyl-[protein] + N-acetyl-L-cysteine</text>
        <dbReference type="Rhea" id="RHEA:74579"/>
        <dbReference type="Rhea" id="RHEA-COMP:12669"/>
        <dbReference type="Rhea" id="RHEA-COMP:18395"/>
        <dbReference type="ChEBI" id="CHEBI:15377"/>
        <dbReference type="ChEBI" id="CHEBI:64720"/>
        <dbReference type="ChEBI" id="CHEBI:78236"/>
        <dbReference type="ChEBI" id="CHEBI:193599"/>
    </reaction>
    <physiologicalReaction direction="left-to-right" evidence="7">
        <dbReference type="Rhea" id="RHEA:74580"/>
    </physiologicalReaction>
</comment>
<evidence type="ECO:0000256" key="3">
    <source>
        <dbReference type="ARBA" id="ARBA00022801"/>
    </source>
</evidence>
<feature type="compositionally biased region" description="Pro residues" evidence="8">
    <location>
        <begin position="22"/>
        <end position="32"/>
    </location>
</feature>
<gene>
    <name evidence="9" type="ORF">CLODIP_2_CD11650</name>
</gene>
<evidence type="ECO:0000256" key="4">
    <source>
        <dbReference type="ARBA" id="ARBA00034725"/>
    </source>
</evidence>
<sequence length="300" mass="32986">MSLNTFVDTINNNGTHQQGPAGPAPPPPPPPAFRDSEKRRSSLKNCDADCHVSTVEKLIQRLVDWNSLGGSASGLVISRYVQHIPQVGPKCGIVALNMALSIFLEKEICVEEILQVARERRYTNHGEMFSAENLRLLALNFIPHIEVQMINSEQLRDGSFIATSIAAGDVLLVPYDSARNFSPECLRGHKAHWAIITGIIIPLSETLCAQPLQNFKSMEPGPAALAEVANYLPSNFIHVLALQGKSRLLSAWPLMALVASNENLFQFDPEREASDLEYIVPERGLRQGLCGKALLFKSPN</sequence>
<keyword evidence="1" id="KW-0031">Aminopeptidase</keyword>
<dbReference type="PANTHER" id="PTHR28631">
    <property type="entry name" value="UPF0692 PROTEIN C19ORF54"/>
    <property type="match status" value="1"/>
</dbReference>
<keyword evidence="10" id="KW-1185">Reference proteome</keyword>
<dbReference type="GO" id="GO:0006508">
    <property type="term" value="P:proteolysis"/>
    <property type="evidence" value="ECO:0007669"/>
    <property type="project" value="UniProtKB-KW"/>
</dbReference>
<evidence type="ECO:0000313" key="10">
    <source>
        <dbReference type="Proteomes" id="UP000494165"/>
    </source>
</evidence>